<evidence type="ECO:0000313" key="1">
    <source>
        <dbReference type="EMBL" id="MFD1656933.1"/>
    </source>
</evidence>
<reference evidence="2" key="1">
    <citation type="journal article" date="2019" name="Int. J. Syst. Evol. Microbiol.">
        <title>The Global Catalogue of Microorganisms (GCM) 10K type strain sequencing project: providing services to taxonomists for standard genome sequencing and annotation.</title>
        <authorList>
            <consortium name="The Broad Institute Genomics Platform"/>
            <consortium name="The Broad Institute Genome Sequencing Center for Infectious Disease"/>
            <person name="Wu L."/>
            <person name="Ma J."/>
        </authorList>
    </citation>
    <scope>NUCLEOTIDE SEQUENCE [LARGE SCALE GENOMIC DNA]</scope>
    <source>
        <strain evidence="2">CGMCC 1.12470</strain>
    </source>
</reference>
<gene>
    <name evidence="1" type="ORF">ACFSL4_01460</name>
</gene>
<comment type="caution">
    <text evidence="1">The sequence shown here is derived from an EMBL/GenBank/DDBJ whole genome shotgun (WGS) entry which is preliminary data.</text>
</comment>
<accession>A0ABW4IK77</accession>
<organism evidence="1 2">
    <name type="scientific">Streptomyces caeni</name>
    <dbReference type="NCBI Taxonomy" id="2307231"/>
    <lineage>
        <taxon>Bacteria</taxon>
        <taxon>Bacillati</taxon>
        <taxon>Actinomycetota</taxon>
        <taxon>Actinomycetes</taxon>
        <taxon>Kitasatosporales</taxon>
        <taxon>Streptomycetaceae</taxon>
        <taxon>Streptomyces</taxon>
    </lineage>
</organism>
<sequence length="109" mass="12053">MSIDTPTRQLDYRPTARIDTSDAIASLLEMMAKPWPEYQPVLHAVYGTYGVVRDDSPPNIPYTFDGKPGRVCIGPGGEPWVSVAWNPSGALPLRAWVPASLLKTTGRRW</sequence>
<keyword evidence="2" id="KW-1185">Reference proteome</keyword>
<name>A0ABW4IK77_9ACTN</name>
<dbReference type="Proteomes" id="UP001597261">
    <property type="component" value="Unassembled WGS sequence"/>
</dbReference>
<proteinExistence type="predicted"/>
<evidence type="ECO:0008006" key="3">
    <source>
        <dbReference type="Google" id="ProtNLM"/>
    </source>
</evidence>
<dbReference type="EMBL" id="JBHUDX010000004">
    <property type="protein sequence ID" value="MFD1656933.1"/>
    <property type="molecule type" value="Genomic_DNA"/>
</dbReference>
<protein>
    <recommendedName>
        <fullName evidence="3">DUF317 domain-containing protein</fullName>
    </recommendedName>
</protein>
<dbReference type="RefSeq" id="WP_381077272.1">
    <property type="nucleotide sequence ID" value="NZ_JBHUDX010000004.1"/>
</dbReference>
<evidence type="ECO:0000313" key="2">
    <source>
        <dbReference type="Proteomes" id="UP001597261"/>
    </source>
</evidence>